<evidence type="ECO:0000313" key="2">
    <source>
        <dbReference type="Proteomes" id="UP000664032"/>
    </source>
</evidence>
<gene>
    <name evidence="1" type="ORF">JR316_0012760</name>
</gene>
<reference evidence="1" key="1">
    <citation type="submission" date="2021-10" db="EMBL/GenBank/DDBJ databases">
        <title>Psilocybe cubensis genome.</title>
        <authorList>
            <person name="Mckernan K.J."/>
            <person name="Crawford S."/>
            <person name="Trippe A."/>
            <person name="Kane L.T."/>
            <person name="Mclaughlin S."/>
        </authorList>
    </citation>
    <scope>NUCLEOTIDE SEQUENCE</scope>
    <source>
        <strain evidence="1">MGC-MH-2018</strain>
    </source>
</reference>
<evidence type="ECO:0000313" key="1">
    <source>
        <dbReference type="EMBL" id="KAH9474302.1"/>
    </source>
</evidence>
<sequence>MTVSRKFIDLIWQATAKWASWDPGYEIKVGDYGKIDKATGVFEKKGNIYVNTEIFTDENVRKVVLDNPPKYAPRDDQYIATSSNVKRTELKLEPNVNVVGLAEAAIKGEWTFGSKRGALLVMAQPRSVYIPHGMLLEHLVKVKALEDMHLVTEVFSCPAYSLYLSSGNDDVVKLALLGSAPIPHVPGVSAGARVGIEWWSQFTTGLFRHGREPQGEDSFTPLYMLKEIRKKGWFKRGLPPPVYEGDDLWEAIEPPWEHLDEEGNEDTFEDTVSLLL</sequence>
<accession>A0ACB8GFZ3</accession>
<keyword evidence="2" id="KW-1185">Reference proteome</keyword>
<organism evidence="1 2">
    <name type="scientific">Psilocybe cubensis</name>
    <name type="common">Psychedelic mushroom</name>
    <name type="synonym">Stropharia cubensis</name>
    <dbReference type="NCBI Taxonomy" id="181762"/>
    <lineage>
        <taxon>Eukaryota</taxon>
        <taxon>Fungi</taxon>
        <taxon>Dikarya</taxon>
        <taxon>Basidiomycota</taxon>
        <taxon>Agaricomycotina</taxon>
        <taxon>Agaricomycetes</taxon>
        <taxon>Agaricomycetidae</taxon>
        <taxon>Agaricales</taxon>
        <taxon>Agaricineae</taxon>
        <taxon>Strophariaceae</taxon>
        <taxon>Psilocybe</taxon>
    </lineage>
</organism>
<protein>
    <submittedName>
        <fullName evidence="1">Uncharacterized protein</fullName>
    </submittedName>
</protein>
<name>A0ACB8GFZ3_PSICU</name>
<comment type="caution">
    <text evidence="1">The sequence shown here is derived from an EMBL/GenBank/DDBJ whole genome shotgun (WGS) entry which is preliminary data.</text>
</comment>
<dbReference type="Proteomes" id="UP000664032">
    <property type="component" value="Unassembled WGS sequence"/>
</dbReference>
<proteinExistence type="predicted"/>
<dbReference type="EMBL" id="JAFIQS020000013">
    <property type="protein sequence ID" value="KAH9474302.1"/>
    <property type="molecule type" value="Genomic_DNA"/>
</dbReference>